<proteinExistence type="predicted"/>
<keyword evidence="1" id="KW-0472">Membrane</keyword>
<evidence type="ECO:0000313" key="3">
    <source>
        <dbReference type="Proteomes" id="UP000192927"/>
    </source>
</evidence>
<accession>A0A1W5CU87</accession>
<evidence type="ECO:0000313" key="2">
    <source>
        <dbReference type="EMBL" id="SLM34416.1"/>
    </source>
</evidence>
<keyword evidence="3" id="KW-1185">Reference proteome</keyword>
<keyword evidence="1" id="KW-0812">Transmembrane</keyword>
<name>A0A1W5CU87_9LECA</name>
<feature type="transmembrane region" description="Helical" evidence="1">
    <location>
        <begin position="22"/>
        <end position="43"/>
    </location>
</feature>
<reference evidence="3" key="1">
    <citation type="submission" date="2017-03" db="EMBL/GenBank/DDBJ databases">
        <authorList>
            <person name="Sharma R."/>
            <person name="Thines M."/>
        </authorList>
    </citation>
    <scope>NUCLEOTIDE SEQUENCE [LARGE SCALE GENOMIC DNA]</scope>
</reference>
<protein>
    <submittedName>
        <fullName evidence="2">Uncharacterized protein</fullName>
    </submittedName>
</protein>
<sequence length="192" mass="21975">MTYATINFYTQILDPLKGTPEWVPVLMGSLCVVMVCAGTWAVLGARRIIRTITAIPSSTGPRSRTIHLQLECAPMLPRLKPATVTVSPSELILSSYLYQDEVKRTSTETAEIQRRLAKMKEMEKTHLMTLPFREASFWIWRAFLALKRVFSKEGFIYVQIKGRNGTWKLDQNAAWMLDDGRAIDRLAKRRLL</sequence>
<dbReference type="Proteomes" id="UP000192927">
    <property type="component" value="Unassembled WGS sequence"/>
</dbReference>
<evidence type="ECO:0000256" key="1">
    <source>
        <dbReference type="SAM" id="Phobius"/>
    </source>
</evidence>
<dbReference type="AlphaFoldDB" id="A0A1W5CU87"/>
<dbReference type="EMBL" id="FWEW01000275">
    <property type="protein sequence ID" value="SLM34416.1"/>
    <property type="molecule type" value="Genomic_DNA"/>
</dbReference>
<organism evidence="2 3">
    <name type="scientific">Lasallia pustulata</name>
    <dbReference type="NCBI Taxonomy" id="136370"/>
    <lineage>
        <taxon>Eukaryota</taxon>
        <taxon>Fungi</taxon>
        <taxon>Dikarya</taxon>
        <taxon>Ascomycota</taxon>
        <taxon>Pezizomycotina</taxon>
        <taxon>Lecanoromycetes</taxon>
        <taxon>OSLEUM clade</taxon>
        <taxon>Umbilicariomycetidae</taxon>
        <taxon>Umbilicariales</taxon>
        <taxon>Umbilicariaceae</taxon>
        <taxon>Lasallia</taxon>
    </lineage>
</organism>
<keyword evidence="1" id="KW-1133">Transmembrane helix</keyword>